<gene>
    <name evidence="1" type="ORF">Q604_UNBC17717G0002</name>
</gene>
<comment type="caution">
    <text evidence="1">The sequence shown here is derived from an EMBL/GenBank/DDBJ whole genome shotgun (WGS) entry which is preliminary data.</text>
</comment>
<proteinExistence type="predicted"/>
<evidence type="ECO:0000313" key="1">
    <source>
        <dbReference type="EMBL" id="ETJ25643.1"/>
    </source>
</evidence>
<reference evidence="1" key="1">
    <citation type="submission" date="2013-12" db="EMBL/GenBank/DDBJ databases">
        <title>A Varibaculum cambriense genome reconstructed from a premature infant gut community with otherwise low bacterial novelty that shifts toward anaerobic metabolism during the third week of life.</title>
        <authorList>
            <person name="Brown C.T."/>
            <person name="Sharon I."/>
            <person name="Thomas B.C."/>
            <person name="Castelle C.J."/>
            <person name="Morowitz M.J."/>
            <person name="Banfield J.F."/>
        </authorList>
    </citation>
    <scope>NUCLEOTIDE SEQUENCE</scope>
</reference>
<protein>
    <submittedName>
        <fullName evidence="1">Uncharacterized protein</fullName>
    </submittedName>
</protein>
<feature type="non-terminal residue" evidence="1">
    <location>
        <position position="1"/>
    </location>
</feature>
<dbReference type="AlphaFoldDB" id="W1X5S8"/>
<name>W1X5S8_9ZZZZ</name>
<sequence length="26" mass="2862">LDLKDVTSNAPDTLEEYVMVPTIIKG</sequence>
<organism evidence="1">
    <name type="scientific">human gut metagenome</name>
    <dbReference type="NCBI Taxonomy" id="408170"/>
    <lineage>
        <taxon>unclassified sequences</taxon>
        <taxon>metagenomes</taxon>
        <taxon>organismal metagenomes</taxon>
    </lineage>
</organism>
<accession>W1X5S8</accession>
<dbReference type="EMBL" id="AZMM01017717">
    <property type="protein sequence ID" value="ETJ25643.1"/>
    <property type="molecule type" value="Genomic_DNA"/>
</dbReference>